<evidence type="ECO:0000256" key="10">
    <source>
        <dbReference type="SAM" id="MobiDB-lite"/>
    </source>
</evidence>
<dbReference type="Pfam" id="PF00271">
    <property type="entry name" value="Helicase_C"/>
    <property type="match status" value="1"/>
</dbReference>
<feature type="domain" description="Helicase C-terminal" evidence="12">
    <location>
        <begin position="213"/>
        <end position="359"/>
    </location>
</feature>
<keyword evidence="6" id="KW-0067">ATP-binding</keyword>
<dbReference type="InterPro" id="IPR001650">
    <property type="entry name" value="Helicase_C-like"/>
</dbReference>
<dbReference type="PANTHER" id="PTHR47959">
    <property type="entry name" value="ATP-DEPENDENT RNA HELICASE RHLE-RELATED"/>
    <property type="match status" value="1"/>
</dbReference>
<dbReference type="SMART" id="SM00490">
    <property type="entry name" value="HELICc"/>
    <property type="match status" value="1"/>
</dbReference>
<dbReference type="Proteomes" id="UP001217918">
    <property type="component" value="Unassembled WGS sequence"/>
</dbReference>
<evidence type="ECO:0000256" key="2">
    <source>
        <dbReference type="ARBA" id="ARBA00022517"/>
    </source>
</evidence>
<evidence type="ECO:0000259" key="11">
    <source>
        <dbReference type="PROSITE" id="PS51192"/>
    </source>
</evidence>
<dbReference type="InterPro" id="IPR050079">
    <property type="entry name" value="DEAD_box_RNA_helicase"/>
</dbReference>
<dbReference type="SMART" id="SM00487">
    <property type="entry name" value="DEXDc"/>
    <property type="match status" value="1"/>
</dbReference>
<name>A0AAD9HY44_9PEZI</name>
<feature type="region of interest" description="Disordered" evidence="10">
    <location>
        <begin position="1"/>
        <end position="65"/>
    </location>
</feature>
<dbReference type="EMBL" id="JAQQPM010000001">
    <property type="protein sequence ID" value="KAK2066877.1"/>
    <property type="molecule type" value="Genomic_DNA"/>
</dbReference>
<dbReference type="GO" id="GO:0016787">
    <property type="term" value="F:hydrolase activity"/>
    <property type="evidence" value="ECO:0007669"/>
    <property type="project" value="UniProtKB-KW"/>
</dbReference>
<comment type="subcellular location">
    <subcellularLocation>
        <location evidence="1">Nucleus</location>
    </subcellularLocation>
</comment>
<evidence type="ECO:0000256" key="5">
    <source>
        <dbReference type="ARBA" id="ARBA00022806"/>
    </source>
</evidence>
<organism evidence="14 15">
    <name type="scientific">Phyllachora maydis</name>
    <dbReference type="NCBI Taxonomy" id="1825666"/>
    <lineage>
        <taxon>Eukaryota</taxon>
        <taxon>Fungi</taxon>
        <taxon>Dikarya</taxon>
        <taxon>Ascomycota</taxon>
        <taxon>Pezizomycotina</taxon>
        <taxon>Sordariomycetes</taxon>
        <taxon>Sordariomycetidae</taxon>
        <taxon>Phyllachorales</taxon>
        <taxon>Phyllachoraceae</taxon>
        <taxon>Phyllachora</taxon>
    </lineage>
</organism>
<evidence type="ECO:0000259" key="12">
    <source>
        <dbReference type="PROSITE" id="PS51194"/>
    </source>
</evidence>
<feature type="domain" description="DEAD-box RNA helicase Q" evidence="13">
    <location>
        <begin position="73"/>
        <end position="101"/>
    </location>
</feature>
<feature type="compositionally biased region" description="Low complexity" evidence="10">
    <location>
        <begin position="27"/>
        <end position="37"/>
    </location>
</feature>
<dbReference type="InterPro" id="IPR027417">
    <property type="entry name" value="P-loop_NTPase"/>
</dbReference>
<proteinExistence type="predicted"/>
<dbReference type="CDD" id="cd18787">
    <property type="entry name" value="SF2_C_DEAD"/>
    <property type="match status" value="1"/>
</dbReference>
<dbReference type="GO" id="GO:0042254">
    <property type="term" value="P:ribosome biogenesis"/>
    <property type="evidence" value="ECO:0007669"/>
    <property type="project" value="UniProtKB-KW"/>
</dbReference>
<dbReference type="GO" id="GO:0005524">
    <property type="term" value="F:ATP binding"/>
    <property type="evidence" value="ECO:0007669"/>
    <property type="project" value="UniProtKB-KW"/>
</dbReference>
<dbReference type="GO" id="GO:0005829">
    <property type="term" value="C:cytosol"/>
    <property type="evidence" value="ECO:0007669"/>
    <property type="project" value="TreeGrafter"/>
</dbReference>
<evidence type="ECO:0000256" key="3">
    <source>
        <dbReference type="ARBA" id="ARBA00022741"/>
    </source>
</evidence>
<keyword evidence="4" id="KW-0378">Hydrolase</keyword>
<protein>
    <submittedName>
        <fullName evidence="14">Uncharacterized protein</fullName>
    </submittedName>
</protein>
<evidence type="ECO:0000256" key="7">
    <source>
        <dbReference type="ARBA" id="ARBA00022884"/>
    </source>
</evidence>
<dbReference type="Gene3D" id="3.40.50.300">
    <property type="entry name" value="P-loop containing nucleotide triphosphate hydrolases"/>
    <property type="match status" value="2"/>
</dbReference>
<dbReference type="AlphaFoldDB" id="A0AAD9HY44"/>
<evidence type="ECO:0000313" key="15">
    <source>
        <dbReference type="Proteomes" id="UP001217918"/>
    </source>
</evidence>
<evidence type="ECO:0000313" key="14">
    <source>
        <dbReference type="EMBL" id="KAK2066877.1"/>
    </source>
</evidence>
<dbReference type="PROSITE" id="PS51192">
    <property type="entry name" value="HELICASE_ATP_BIND_1"/>
    <property type="match status" value="1"/>
</dbReference>
<keyword evidence="15" id="KW-1185">Reference proteome</keyword>
<dbReference type="PROSITE" id="PS51194">
    <property type="entry name" value="HELICASE_CTER"/>
    <property type="match status" value="1"/>
</dbReference>
<keyword evidence="8" id="KW-0539">Nucleus</keyword>
<dbReference type="InterPro" id="IPR011545">
    <property type="entry name" value="DEAD/DEAH_box_helicase_dom"/>
</dbReference>
<dbReference type="GO" id="GO:0005634">
    <property type="term" value="C:nucleus"/>
    <property type="evidence" value="ECO:0007669"/>
    <property type="project" value="UniProtKB-SubCell"/>
</dbReference>
<feature type="short sequence motif" description="Q motif" evidence="9">
    <location>
        <begin position="73"/>
        <end position="101"/>
    </location>
</feature>
<dbReference type="InterPro" id="IPR014001">
    <property type="entry name" value="Helicase_ATP-bd"/>
</dbReference>
<evidence type="ECO:0000256" key="1">
    <source>
        <dbReference type="ARBA" id="ARBA00004123"/>
    </source>
</evidence>
<evidence type="ECO:0000256" key="6">
    <source>
        <dbReference type="ARBA" id="ARBA00022840"/>
    </source>
</evidence>
<dbReference type="PANTHER" id="PTHR47959:SF24">
    <property type="entry name" value="ATP-DEPENDENT RNA HELICASE"/>
    <property type="match status" value="1"/>
</dbReference>
<sequence length="402" mass="43998">MTPSDTDSHSHSDSLDGVNSRKRRKLSASASPAPRSRMFNAPSRVKRDKSLPSQRPSETDAATAVTAPTYPKTSFESLGVKPWLVRSLQSMAIQRPTGIQKAAIPAILNQADCIAGSRTGSGKTVAFLVPILQKLAENPAVIFAVILTPTRELALQILEQFKAIASQQTLKAILVTGGADMVAQAIALSQRPHIVIATPGRLADLIRTSDAALLRNYLTRGNLAKSVIIFVNRSSTAQYLHHLLFLLEHKVTALYSKLSQQRDRINNLGRFRAQAARILVATDVAARGLDIPEVGLVVNYDVPRDPDDYIHRVGRTARAGRQGDAVTFVGQRDVDLVLAIENRVGQQLEAWSEAGVNLETRVVRDALKRVGEKKREALLEIEERREVGGKRKKGKLKLRAAE</sequence>
<evidence type="ECO:0000256" key="9">
    <source>
        <dbReference type="PROSITE-ProRule" id="PRU00552"/>
    </source>
</evidence>
<dbReference type="InterPro" id="IPR014014">
    <property type="entry name" value="RNA_helicase_DEAD_Q_motif"/>
</dbReference>
<feature type="domain" description="Helicase ATP-binding" evidence="11">
    <location>
        <begin position="104"/>
        <end position="217"/>
    </location>
</feature>
<keyword evidence="2" id="KW-0690">Ribosome biogenesis</keyword>
<dbReference type="GO" id="GO:0003723">
    <property type="term" value="F:RNA binding"/>
    <property type="evidence" value="ECO:0007669"/>
    <property type="project" value="UniProtKB-KW"/>
</dbReference>
<evidence type="ECO:0000256" key="4">
    <source>
        <dbReference type="ARBA" id="ARBA00022801"/>
    </source>
</evidence>
<gene>
    <name evidence="14" type="ORF">P8C59_000657</name>
</gene>
<keyword evidence="5" id="KW-0347">Helicase</keyword>
<dbReference type="PROSITE" id="PS51195">
    <property type="entry name" value="Q_MOTIF"/>
    <property type="match status" value="1"/>
</dbReference>
<dbReference type="Pfam" id="PF00270">
    <property type="entry name" value="DEAD"/>
    <property type="match status" value="1"/>
</dbReference>
<dbReference type="SUPFAM" id="SSF52540">
    <property type="entry name" value="P-loop containing nucleoside triphosphate hydrolases"/>
    <property type="match status" value="1"/>
</dbReference>
<dbReference type="GO" id="GO:0003724">
    <property type="term" value="F:RNA helicase activity"/>
    <property type="evidence" value="ECO:0007669"/>
    <property type="project" value="InterPro"/>
</dbReference>
<reference evidence="14" key="1">
    <citation type="journal article" date="2023" name="Mol. Plant Microbe Interact.">
        <title>Elucidating the Obligate Nature and Biological Capacity of an Invasive Fungal Corn Pathogen.</title>
        <authorList>
            <person name="MacCready J.S."/>
            <person name="Roggenkamp E.M."/>
            <person name="Gdanetz K."/>
            <person name="Chilvers M.I."/>
        </authorList>
    </citation>
    <scope>NUCLEOTIDE SEQUENCE</scope>
    <source>
        <strain evidence="14">PM02</strain>
    </source>
</reference>
<feature type="compositionally biased region" description="Basic and acidic residues" evidence="10">
    <location>
        <begin position="1"/>
        <end position="14"/>
    </location>
</feature>
<evidence type="ECO:0000256" key="8">
    <source>
        <dbReference type="ARBA" id="ARBA00023242"/>
    </source>
</evidence>
<keyword evidence="3" id="KW-0547">Nucleotide-binding</keyword>
<dbReference type="GO" id="GO:0010467">
    <property type="term" value="P:gene expression"/>
    <property type="evidence" value="ECO:0007669"/>
    <property type="project" value="UniProtKB-ARBA"/>
</dbReference>
<evidence type="ECO:0000259" key="13">
    <source>
        <dbReference type="PROSITE" id="PS51195"/>
    </source>
</evidence>
<accession>A0AAD9HY44</accession>
<comment type="caution">
    <text evidence="14">The sequence shown here is derived from an EMBL/GenBank/DDBJ whole genome shotgun (WGS) entry which is preliminary data.</text>
</comment>
<keyword evidence="7" id="KW-0694">RNA-binding</keyword>